<dbReference type="STRING" id="66420.A0A0N1IN07"/>
<evidence type="ECO:0000259" key="3">
    <source>
        <dbReference type="PROSITE" id="PS50106"/>
    </source>
</evidence>
<dbReference type="Pfam" id="PF00595">
    <property type="entry name" value="PDZ"/>
    <property type="match status" value="1"/>
</dbReference>
<evidence type="ECO:0000313" key="4">
    <source>
        <dbReference type="EMBL" id="KPJ00947.1"/>
    </source>
</evidence>
<feature type="compositionally biased region" description="Low complexity" evidence="2">
    <location>
        <begin position="191"/>
        <end position="201"/>
    </location>
</feature>
<evidence type="ECO:0000256" key="1">
    <source>
        <dbReference type="ARBA" id="ARBA00022737"/>
    </source>
</evidence>
<keyword evidence="1" id="KW-0677">Repeat</keyword>
<feature type="domain" description="PDZ" evidence="3">
    <location>
        <begin position="256"/>
        <end position="338"/>
    </location>
</feature>
<dbReference type="EMBL" id="KQ459444">
    <property type="protein sequence ID" value="KPJ00947.1"/>
    <property type="molecule type" value="Genomic_DNA"/>
</dbReference>
<dbReference type="Proteomes" id="UP000053268">
    <property type="component" value="Unassembled WGS sequence"/>
</dbReference>
<protein>
    <submittedName>
        <fullName evidence="4">Na(+)/H(+) exchange regulatory cofactor NHE-RF2</fullName>
    </submittedName>
</protein>
<dbReference type="GO" id="GO:0016324">
    <property type="term" value="C:apical plasma membrane"/>
    <property type="evidence" value="ECO:0007669"/>
    <property type="project" value="TreeGrafter"/>
</dbReference>
<dbReference type="GO" id="GO:0043495">
    <property type="term" value="F:protein-membrane adaptor activity"/>
    <property type="evidence" value="ECO:0007669"/>
    <property type="project" value="TreeGrafter"/>
</dbReference>
<dbReference type="InterPro" id="IPR001478">
    <property type="entry name" value="PDZ"/>
</dbReference>
<dbReference type="PANTHER" id="PTHR14191:SF28">
    <property type="entry name" value="GH04176P-RELATED"/>
    <property type="match status" value="1"/>
</dbReference>
<dbReference type="SUPFAM" id="SSF50156">
    <property type="entry name" value="PDZ domain-like"/>
    <property type="match status" value="1"/>
</dbReference>
<dbReference type="PANTHER" id="PTHR14191">
    <property type="entry name" value="PDZ DOMAIN CONTAINING PROTEIN"/>
    <property type="match status" value="1"/>
</dbReference>
<dbReference type="PROSITE" id="PS50106">
    <property type="entry name" value="PDZ"/>
    <property type="match status" value="1"/>
</dbReference>
<evidence type="ECO:0000313" key="5">
    <source>
        <dbReference type="Proteomes" id="UP000053268"/>
    </source>
</evidence>
<feature type="compositionally biased region" description="Low complexity" evidence="2">
    <location>
        <begin position="358"/>
        <end position="370"/>
    </location>
</feature>
<reference evidence="4 5" key="1">
    <citation type="journal article" date="2015" name="Nat. Commun.">
        <title>Outbred genome sequencing and CRISPR/Cas9 gene editing in butterflies.</title>
        <authorList>
            <person name="Li X."/>
            <person name="Fan D."/>
            <person name="Zhang W."/>
            <person name="Liu G."/>
            <person name="Zhang L."/>
            <person name="Zhao L."/>
            <person name="Fang X."/>
            <person name="Chen L."/>
            <person name="Dong Y."/>
            <person name="Chen Y."/>
            <person name="Ding Y."/>
            <person name="Zhao R."/>
            <person name="Feng M."/>
            <person name="Zhu Y."/>
            <person name="Feng Y."/>
            <person name="Jiang X."/>
            <person name="Zhu D."/>
            <person name="Xiang H."/>
            <person name="Feng X."/>
            <person name="Li S."/>
            <person name="Wang J."/>
            <person name="Zhang G."/>
            <person name="Kronforst M.R."/>
            <person name="Wang W."/>
        </authorList>
    </citation>
    <scope>NUCLEOTIDE SEQUENCE [LARGE SCALE GENOMIC DNA]</scope>
    <source>
        <strain evidence="4">Ya'a_city_454_Px</strain>
        <tissue evidence="4">Whole body</tissue>
    </source>
</reference>
<dbReference type="CDD" id="cd06768">
    <property type="entry name" value="PDZ_NHERF-like"/>
    <property type="match status" value="1"/>
</dbReference>
<gene>
    <name evidence="4" type="ORF">RR46_00883</name>
</gene>
<evidence type="ECO:0000256" key="2">
    <source>
        <dbReference type="SAM" id="MobiDB-lite"/>
    </source>
</evidence>
<proteinExistence type="predicted"/>
<name>A0A0N1IN07_PAPXU</name>
<keyword evidence="5" id="KW-1185">Reference proteome</keyword>
<dbReference type="Gene3D" id="2.30.42.10">
    <property type="match status" value="1"/>
</dbReference>
<feature type="region of interest" description="Disordered" evidence="2">
    <location>
        <begin position="337"/>
        <end position="378"/>
    </location>
</feature>
<feature type="region of interest" description="Disordered" evidence="2">
    <location>
        <begin position="190"/>
        <end position="229"/>
    </location>
</feature>
<sequence>MEQTGPLEQSVIIRDLPHAELTVVFMMRTSVVVPSSRANRAATNAAADSTTVVTHEHDGPHRIPVSEDAHCVTLDTFRTESTTRAFISIREVEAPARPARLCAAGERKFMCARLPTAASSDLPADLIYVVSDSNCTPRRNRAPPARAHHDRTHLGRLQVDDTPQQGFSQHTTHSQYLRYFAPRWRPDVHWPGRAPPRSSAPRPVPAEPLQVRGARGSERARDVGPGGGPDRAAAVCVARAVAAMSANGSAAAEPRLCHVRKVPDFDGYGFNLHAEKGKPGQYIGKVDEGSPAEAAGLRRGDRILEVNGQSIAGETHKQVVARIKQRPDDAELLVVAPAPGDPLPAELDAPPSPPSPAAAPGAPAAPSGDSEAPRLNLTMTAAEMRAHLAAKKKVDPKKVPMDLKSKFDIVKKL</sequence>
<dbReference type="InterPro" id="IPR051067">
    <property type="entry name" value="NHER"/>
</dbReference>
<dbReference type="InterPro" id="IPR036034">
    <property type="entry name" value="PDZ_sf"/>
</dbReference>
<dbReference type="AlphaFoldDB" id="A0A0N1IN07"/>
<dbReference type="SMART" id="SM00228">
    <property type="entry name" value="PDZ"/>
    <property type="match status" value="1"/>
</dbReference>
<accession>A0A0N1IN07</accession>
<organism evidence="4 5">
    <name type="scientific">Papilio xuthus</name>
    <name type="common">Asian swallowtail butterfly</name>
    <dbReference type="NCBI Taxonomy" id="66420"/>
    <lineage>
        <taxon>Eukaryota</taxon>
        <taxon>Metazoa</taxon>
        <taxon>Ecdysozoa</taxon>
        <taxon>Arthropoda</taxon>
        <taxon>Hexapoda</taxon>
        <taxon>Insecta</taxon>
        <taxon>Pterygota</taxon>
        <taxon>Neoptera</taxon>
        <taxon>Endopterygota</taxon>
        <taxon>Lepidoptera</taxon>
        <taxon>Glossata</taxon>
        <taxon>Ditrysia</taxon>
        <taxon>Papilionoidea</taxon>
        <taxon>Papilionidae</taxon>
        <taxon>Papilioninae</taxon>
        <taxon>Papilio</taxon>
    </lineage>
</organism>
<dbReference type="GO" id="GO:0072659">
    <property type="term" value="P:protein localization to plasma membrane"/>
    <property type="evidence" value="ECO:0007669"/>
    <property type="project" value="TreeGrafter"/>
</dbReference>